<keyword evidence="2" id="KW-1185">Reference proteome</keyword>
<gene>
    <name evidence="1" type="ORF">TJEJU_2107</name>
</gene>
<dbReference type="AlphaFoldDB" id="A0A238U9S2"/>
<dbReference type="Proteomes" id="UP000215214">
    <property type="component" value="Chromosome TJEJU"/>
</dbReference>
<evidence type="ECO:0000313" key="1">
    <source>
        <dbReference type="EMBL" id="SNR15805.1"/>
    </source>
</evidence>
<proteinExistence type="predicted"/>
<dbReference type="EMBL" id="LT899436">
    <property type="protein sequence ID" value="SNR15805.1"/>
    <property type="molecule type" value="Genomic_DNA"/>
</dbReference>
<dbReference type="KEGG" id="tje:TJEJU_2107"/>
<organism evidence="1 2">
    <name type="scientific">Tenacibaculum jejuense</name>
    <dbReference type="NCBI Taxonomy" id="584609"/>
    <lineage>
        <taxon>Bacteria</taxon>
        <taxon>Pseudomonadati</taxon>
        <taxon>Bacteroidota</taxon>
        <taxon>Flavobacteriia</taxon>
        <taxon>Flavobacteriales</taxon>
        <taxon>Flavobacteriaceae</taxon>
        <taxon>Tenacibaculum</taxon>
    </lineage>
</organism>
<protein>
    <submittedName>
        <fullName evidence="1">Uncharacterized protein</fullName>
    </submittedName>
</protein>
<sequence>MKYLFTGGSLLFGYSISTDDDPIPKIISLLVAILAEVLRHLWNEYKKKKQNPNPNERN</sequence>
<name>A0A238U9S2_9FLAO</name>
<reference evidence="1 2" key="1">
    <citation type="submission" date="2017-07" db="EMBL/GenBank/DDBJ databases">
        <authorList>
            <person name="Sun Z.S."/>
            <person name="Albrecht U."/>
            <person name="Echele G."/>
            <person name="Lee C.C."/>
        </authorList>
    </citation>
    <scope>NUCLEOTIDE SEQUENCE [LARGE SCALE GENOMIC DNA]</scope>
    <source>
        <strain evidence="2">type strain: KCTC 22618</strain>
    </source>
</reference>
<accession>A0A238U9S2</accession>
<evidence type="ECO:0000313" key="2">
    <source>
        <dbReference type="Proteomes" id="UP000215214"/>
    </source>
</evidence>